<feature type="compositionally biased region" description="Polar residues" evidence="1">
    <location>
        <begin position="156"/>
        <end position="166"/>
    </location>
</feature>
<sequence length="404" mass="44836">MNAAERLLTQLRTISPSDVPSSMQLSLAEQLRDLAHALELQARWTRLPPSPAPHKSEDYYEDEWDDDTRPLSDPDEMDGEDPSINDNASSSSWRTTCSDGSSLLSTPCPDRNLKAPVTHLHQQFRPSNPYEEYAMGLLTPDSGELDTTYGFDDPRSISSGTSQFPQSPGPDRQMGLFIVKRRPLASPHTPSARSTSPAPSNTEPDTNDISNPLPAPKKRAAWWDPKIPSADPNSSPFESLASKHHVPVDISLTHSSHFLESGSAEHITPSSAQTIPSSTATEPSSFLIDGTEIRGLADPFWKNPVLKYTALDDANEDVHNRVMAPMNRSHRLLLDLQAVRREEEEEDDEPELPPPLPPRPGRNNTKTEQTTKFAMIQTTNLSNDNAEALEPGAVIHRKYIEQRY</sequence>
<organism evidence="2 3">
    <name type="scientific">Venturia inaequalis</name>
    <name type="common">Apple scab fungus</name>
    <dbReference type="NCBI Taxonomy" id="5025"/>
    <lineage>
        <taxon>Eukaryota</taxon>
        <taxon>Fungi</taxon>
        <taxon>Dikarya</taxon>
        <taxon>Ascomycota</taxon>
        <taxon>Pezizomycotina</taxon>
        <taxon>Dothideomycetes</taxon>
        <taxon>Pleosporomycetidae</taxon>
        <taxon>Venturiales</taxon>
        <taxon>Venturiaceae</taxon>
        <taxon>Venturia</taxon>
    </lineage>
</organism>
<feature type="compositionally biased region" description="Polar residues" evidence="1">
    <location>
        <begin position="362"/>
        <end position="371"/>
    </location>
</feature>
<feature type="compositionally biased region" description="Acidic residues" evidence="1">
    <location>
        <begin position="73"/>
        <end position="83"/>
    </location>
</feature>
<dbReference type="AlphaFoldDB" id="A0A8H3Z764"/>
<reference evidence="2 3" key="1">
    <citation type="submission" date="2018-12" db="EMBL/GenBank/DDBJ databases">
        <title>Venturia inaequalis Genome Resource.</title>
        <authorList>
            <person name="Lichtner F.J."/>
        </authorList>
    </citation>
    <scope>NUCLEOTIDE SEQUENCE [LARGE SCALE GENOMIC DNA]</scope>
    <source>
        <strain evidence="2 3">120213</strain>
    </source>
</reference>
<accession>A0A8H3Z764</accession>
<evidence type="ECO:0000256" key="1">
    <source>
        <dbReference type="SAM" id="MobiDB-lite"/>
    </source>
</evidence>
<evidence type="ECO:0000313" key="2">
    <source>
        <dbReference type="EMBL" id="KAE9987999.1"/>
    </source>
</evidence>
<gene>
    <name evidence="2" type="ORF">EG328_000943</name>
</gene>
<evidence type="ECO:0000313" key="3">
    <source>
        <dbReference type="Proteomes" id="UP000447873"/>
    </source>
</evidence>
<feature type="compositionally biased region" description="Low complexity" evidence="1">
    <location>
        <begin position="185"/>
        <end position="202"/>
    </location>
</feature>
<proteinExistence type="predicted"/>
<feature type="compositionally biased region" description="Polar residues" evidence="1">
    <location>
        <begin position="84"/>
        <end position="103"/>
    </location>
</feature>
<feature type="region of interest" description="Disordered" evidence="1">
    <location>
        <begin position="341"/>
        <end position="371"/>
    </location>
</feature>
<name>A0A8H3Z764_VENIN</name>
<dbReference type="Proteomes" id="UP000447873">
    <property type="component" value="Unassembled WGS sequence"/>
</dbReference>
<protein>
    <submittedName>
        <fullName evidence="2">Uncharacterized protein</fullName>
    </submittedName>
</protein>
<feature type="region of interest" description="Disordered" evidence="1">
    <location>
        <begin position="144"/>
        <end position="240"/>
    </location>
</feature>
<comment type="caution">
    <text evidence="2">The sequence shown here is derived from an EMBL/GenBank/DDBJ whole genome shotgun (WGS) entry which is preliminary data.</text>
</comment>
<dbReference type="EMBL" id="WNWS01000012">
    <property type="protein sequence ID" value="KAE9987999.1"/>
    <property type="molecule type" value="Genomic_DNA"/>
</dbReference>
<feature type="region of interest" description="Disordered" evidence="1">
    <location>
        <begin position="46"/>
        <end position="103"/>
    </location>
</feature>